<feature type="chain" id="PRO_5039248001" description="Secreted protein" evidence="1">
    <location>
        <begin position="25"/>
        <end position="171"/>
    </location>
</feature>
<dbReference type="RefSeq" id="WP_189551008.1">
    <property type="nucleotide sequence ID" value="NZ_BMTP01000006.1"/>
</dbReference>
<dbReference type="Proteomes" id="UP000636661">
    <property type="component" value="Unassembled WGS sequence"/>
</dbReference>
<comment type="caution">
    <text evidence="2">The sequence shown here is derived from an EMBL/GenBank/DDBJ whole genome shotgun (WGS) entry which is preliminary data.</text>
</comment>
<accession>A0A918HXJ6</accession>
<evidence type="ECO:0000313" key="2">
    <source>
        <dbReference type="EMBL" id="GGU38039.1"/>
    </source>
</evidence>
<gene>
    <name evidence="2" type="ORF">GCM10010274_26660</name>
</gene>
<name>A0A918HXJ6_9ACTN</name>
<evidence type="ECO:0000313" key="3">
    <source>
        <dbReference type="Proteomes" id="UP000636661"/>
    </source>
</evidence>
<evidence type="ECO:0000256" key="1">
    <source>
        <dbReference type="SAM" id="SignalP"/>
    </source>
</evidence>
<evidence type="ECO:0008006" key="4">
    <source>
        <dbReference type="Google" id="ProtNLM"/>
    </source>
</evidence>
<keyword evidence="1" id="KW-0732">Signal</keyword>
<reference evidence="2" key="1">
    <citation type="journal article" date="2014" name="Int. J. Syst. Evol. Microbiol.">
        <title>Complete genome sequence of Corynebacterium casei LMG S-19264T (=DSM 44701T), isolated from a smear-ripened cheese.</title>
        <authorList>
            <consortium name="US DOE Joint Genome Institute (JGI-PGF)"/>
            <person name="Walter F."/>
            <person name="Albersmeier A."/>
            <person name="Kalinowski J."/>
            <person name="Ruckert C."/>
        </authorList>
    </citation>
    <scope>NUCLEOTIDE SEQUENCE</scope>
    <source>
        <strain evidence="2">JCM 4391</strain>
    </source>
</reference>
<feature type="signal peptide" evidence="1">
    <location>
        <begin position="1"/>
        <end position="24"/>
    </location>
</feature>
<sequence>MRPLRSLLASVTAVCAVAAGVTLAGPAEPAQAAASDCTGGARGFRDHPDNASGDTYKPRSLDLGGGVRITLEKGVYVDQQIAFGKISGPTFPGDKVWMDWKADGWDQGGPPGTAMRPWLQCGPFTVQSIGQSLTTPFKRTSTDPAYQFRVCGSLNSNGVVRCATANGVDWW</sequence>
<keyword evidence="3" id="KW-1185">Reference proteome</keyword>
<dbReference type="EMBL" id="BMTP01000006">
    <property type="protein sequence ID" value="GGU38039.1"/>
    <property type="molecule type" value="Genomic_DNA"/>
</dbReference>
<reference evidence="2" key="2">
    <citation type="submission" date="2020-09" db="EMBL/GenBank/DDBJ databases">
        <authorList>
            <person name="Sun Q."/>
            <person name="Ohkuma M."/>
        </authorList>
    </citation>
    <scope>NUCLEOTIDE SEQUENCE</scope>
    <source>
        <strain evidence="2">JCM 4391</strain>
    </source>
</reference>
<organism evidence="2 3">
    <name type="scientific">Streptomyces lavendofoliae</name>
    <dbReference type="NCBI Taxonomy" id="67314"/>
    <lineage>
        <taxon>Bacteria</taxon>
        <taxon>Bacillati</taxon>
        <taxon>Actinomycetota</taxon>
        <taxon>Actinomycetes</taxon>
        <taxon>Kitasatosporales</taxon>
        <taxon>Streptomycetaceae</taxon>
        <taxon>Streptomyces</taxon>
    </lineage>
</organism>
<dbReference type="AlphaFoldDB" id="A0A918HXJ6"/>
<proteinExistence type="predicted"/>
<protein>
    <recommendedName>
        <fullName evidence="4">Secreted protein</fullName>
    </recommendedName>
</protein>